<reference evidence="2" key="1">
    <citation type="journal article" date="2023" name="Commun. Biol.">
        <title>Genome analysis of Parmales, the sister group of diatoms, reveals the evolutionary specialization of diatoms from phago-mixotrophs to photoautotrophs.</title>
        <authorList>
            <person name="Ban H."/>
            <person name="Sato S."/>
            <person name="Yoshikawa S."/>
            <person name="Yamada K."/>
            <person name="Nakamura Y."/>
            <person name="Ichinomiya M."/>
            <person name="Sato N."/>
            <person name="Blanc-Mathieu R."/>
            <person name="Endo H."/>
            <person name="Kuwata A."/>
            <person name="Ogata H."/>
        </authorList>
    </citation>
    <scope>NUCLEOTIDE SEQUENCE [LARGE SCALE GENOMIC DNA]</scope>
</reference>
<organism evidence="1 2">
    <name type="scientific">Triparma laevis f. inornata</name>
    <dbReference type="NCBI Taxonomy" id="1714386"/>
    <lineage>
        <taxon>Eukaryota</taxon>
        <taxon>Sar</taxon>
        <taxon>Stramenopiles</taxon>
        <taxon>Ochrophyta</taxon>
        <taxon>Bolidophyceae</taxon>
        <taxon>Parmales</taxon>
        <taxon>Triparmaceae</taxon>
        <taxon>Triparma</taxon>
    </lineage>
</organism>
<evidence type="ECO:0000313" key="1">
    <source>
        <dbReference type="EMBL" id="GMH97314.1"/>
    </source>
</evidence>
<sequence>TSKRRASFVKLGNCAVDMLNEEGFNTLLPSDTAEILWGLAELGVAGSLKVPINLTVDDIEEVIT</sequence>
<evidence type="ECO:0000313" key="2">
    <source>
        <dbReference type="Proteomes" id="UP001162640"/>
    </source>
</evidence>
<dbReference type="Proteomes" id="UP001162640">
    <property type="component" value="Unassembled WGS sequence"/>
</dbReference>
<accession>A0A9W7C152</accession>
<proteinExistence type="predicted"/>
<gene>
    <name evidence="1" type="ORF">TL16_g13346</name>
</gene>
<comment type="caution">
    <text evidence="1">The sequence shown here is derived from an EMBL/GenBank/DDBJ whole genome shotgun (WGS) entry which is preliminary data.</text>
</comment>
<protein>
    <submittedName>
        <fullName evidence="1">Uncharacterized protein</fullName>
    </submittedName>
</protein>
<name>A0A9W7C152_9STRA</name>
<feature type="non-terminal residue" evidence="1">
    <location>
        <position position="1"/>
    </location>
</feature>
<dbReference type="EMBL" id="BLQM01000761">
    <property type="protein sequence ID" value="GMH97314.1"/>
    <property type="molecule type" value="Genomic_DNA"/>
</dbReference>
<dbReference type="AlphaFoldDB" id="A0A9W7C152"/>